<name>A0A9P5CTL0_CRYP1</name>
<feature type="transmembrane region" description="Helical" evidence="1">
    <location>
        <begin position="235"/>
        <end position="257"/>
    </location>
</feature>
<dbReference type="AlphaFoldDB" id="A0A9P5CTL0"/>
<keyword evidence="3" id="KW-1185">Reference proteome</keyword>
<feature type="non-terminal residue" evidence="2">
    <location>
        <position position="404"/>
    </location>
</feature>
<evidence type="ECO:0000313" key="2">
    <source>
        <dbReference type="EMBL" id="KAF3769787.1"/>
    </source>
</evidence>
<reference evidence="2" key="1">
    <citation type="journal article" date="2020" name="Phytopathology">
        <title>Genome sequence of the chestnut blight fungus Cryphonectria parasitica EP155: A fundamental resource for an archetypical invasive plant pathogen.</title>
        <authorList>
            <person name="Crouch J.A."/>
            <person name="Dawe A."/>
            <person name="Aerts A."/>
            <person name="Barry K."/>
            <person name="Churchill A.C.L."/>
            <person name="Grimwood J."/>
            <person name="Hillman B."/>
            <person name="Milgroom M.G."/>
            <person name="Pangilinan J."/>
            <person name="Smith M."/>
            <person name="Salamov A."/>
            <person name="Schmutz J."/>
            <person name="Yadav J."/>
            <person name="Grigoriev I.V."/>
            <person name="Nuss D."/>
        </authorList>
    </citation>
    <scope>NUCLEOTIDE SEQUENCE</scope>
    <source>
        <strain evidence="2">EP155</strain>
    </source>
</reference>
<feature type="transmembrane region" description="Helical" evidence="1">
    <location>
        <begin position="128"/>
        <end position="148"/>
    </location>
</feature>
<feature type="non-terminal residue" evidence="2">
    <location>
        <position position="1"/>
    </location>
</feature>
<dbReference type="InterPro" id="IPR007251">
    <property type="entry name" value="Iron_permease_Fet4"/>
</dbReference>
<feature type="transmembrane region" description="Helical" evidence="1">
    <location>
        <begin position="269"/>
        <end position="288"/>
    </location>
</feature>
<protein>
    <submittedName>
        <fullName evidence="2">Low affinity iron permease</fullName>
    </submittedName>
</protein>
<proteinExistence type="predicted"/>
<keyword evidence="1" id="KW-0472">Membrane</keyword>
<feature type="transmembrane region" description="Helical" evidence="1">
    <location>
        <begin position="373"/>
        <end position="395"/>
    </location>
</feature>
<organism evidence="2 3">
    <name type="scientific">Cryphonectria parasitica (strain ATCC 38755 / EP155)</name>
    <dbReference type="NCBI Taxonomy" id="660469"/>
    <lineage>
        <taxon>Eukaryota</taxon>
        <taxon>Fungi</taxon>
        <taxon>Dikarya</taxon>
        <taxon>Ascomycota</taxon>
        <taxon>Pezizomycotina</taxon>
        <taxon>Sordariomycetes</taxon>
        <taxon>Sordariomycetidae</taxon>
        <taxon>Diaporthales</taxon>
        <taxon>Cryphonectriaceae</taxon>
        <taxon>Cryphonectria-Endothia species complex</taxon>
        <taxon>Cryphonectria</taxon>
    </lineage>
</organism>
<dbReference type="GO" id="GO:0055085">
    <property type="term" value="P:transmembrane transport"/>
    <property type="evidence" value="ECO:0007669"/>
    <property type="project" value="InterPro"/>
</dbReference>
<dbReference type="Pfam" id="PF04120">
    <property type="entry name" value="Iron_permease"/>
    <property type="match status" value="4"/>
</dbReference>
<feature type="transmembrane region" description="Helical" evidence="1">
    <location>
        <begin position="12"/>
        <end position="31"/>
    </location>
</feature>
<feature type="transmembrane region" description="Helical" evidence="1">
    <location>
        <begin position="343"/>
        <end position="367"/>
    </location>
</feature>
<dbReference type="Proteomes" id="UP000803844">
    <property type="component" value="Unassembled WGS sequence"/>
</dbReference>
<gene>
    <name evidence="2" type="ORF">M406DRAFT_219324</name>
</gene>
<dbReference type="EMBL" id="MU032344">
    <property type="protein sequence ID" value="KAF3769787.1"/>
    <property type="molecule type" value="Genomic_DNA"/>
</dbReference>
<sequence length="404" mass="45190">LNTIVNAAGSRWSLGFVLLLLVAWGIWGIIINATDTWQVVLQDVSSLQAYFSATLLMRQQNNNTRGLLSRICGLISRSKSNERMIRSLTTAERRTLATSTHKIREDVLEGLHTKEDAFDRFSNRVAKIVGHLISLGIYTAAIIAWVFLGIPSQFSDTWQLWVNTGTALEITFVTMFLQNIRRQHEIHMEKTVKSIDLLDRELEMQLRRMTGDITPNPTVASTSPPLSGWVRAIDIYAFIIGGSIGLTISAIVLTLWIAVGEPMNFDDNWFLIIGTYTGLIGFIDGFILKNVDSREAQLAEKHFRELLDQDAMIFSAIGIQMPLDTQMKKLSLNQRLSAAIGRACGSCLASYLAIFTVIALLIVATAMQWTETGQLLCNTPTMIVEGFLLILLLQAHNMDDEKRR</sequence>
<feature type="transmembrane region" description="Helical" evidence="1">
    <location>
        <begin position="160"/>
        <end position="180"/>
    </location>
</feature>
<dbReference type="OrthoDB" id="2224262at2759"/>
<dbReference type="GeneID" id="63832671"/>
<accession>A0A9P5CTL0</accession>
<evidence type="ECO:0000256" key="1">
    <source>
        <dbReference type="SAM" id="Phobius"/>
    </source>
</evidence>
<evidence type="ECO:0000313" key="3">
    <source>
        <dbReference type="Proteomes" id="UP000803844"/>
    </source>
</evidence>
<keyword evidence="1" id="KW-0812">Transmembrane</keyword>
<keyword evidence="1" id="KW-1133">Transmembrane helix</keyword>
<comment type="caution">
    <text evidence="2">The sequence shown here is derived from an EMBL/GenBank/DDBJ whole genome shotgun (WGS) entry which is preliminary data.</text>
</comment>
<dbReference type="RefSeq" id="XP_040780748.1">
    <property type="nucleotide sequence ID" value="XM_040915542.1"/>
</dbReference>